<name>A0A9N7U6D6_PLEPL</name>
<dbReference type="GO" id="GO:2001204">
    <property type="term" value="P:regulation of osteoclast development"/>
    <property type="evidence" value="ECO:0007669"/>
    <property type="project" value="TreeGrafter"/>
</dbReference>
<feature type="signal peptide" evidence="2">
    <location>
        <begin position="1"/>
        <end position="21"/>
    </location>
</feature>
<dbReference type="SMART" id="SM00409">
    <property type="entry name" value="IG"/>
    <property type="match status" value="1"/>
</dbReference>
<dbReference type="GO" id="GO:0032956">
    <property type="term" value="P:regulation of actin cytoskeleton organization"/>
    <property type="evidence" value="ECO:0007669"/>
    <property type="project" value="TreeGrafter"/>
</dbReference>
<organism evidence="4 5">
    <name type="scientific">Pleuronectes platessa</name>
    <name type="common">European plaice</name>
    <dbReference type="NCBI Taxonomy" id="8262"/>
    <lineage>
        <taxon>Eukaryota</taxon>
        <taxon>Metazoa</taxon>
        <taxon>Chordata</taxon>
        <taxon>Craniata</taxon>
        <taxon>Vertebrata</taxon>
        <taxon>Euteleostomi</taxon>
        <taxon>Actinopterygii</taxon>
        <taxon>Neopterygii</taxon>
        <taxon>Teleostei</taxon>
        <taxon>Neoteleostei</taxon>
        <taxon>Acanthomorphata</taxon>
        <taxon>Carangaria</taxon>
        <taxon>Pleuronectiformes</taxon>
        <taxon>Pleuronectoidei</taxon>
        <taxon>Pleuronectidae</taxon>
        <taxon>Pleuronectes</taxon>
    </lineage>
</organism>
<dbReference type="PROSITE" id="PS50835">
    <property type="entry name" value="IG_LIKE"/>
    <property type="match status" value="2"/>
</dbReference>
<feature type="domain" description="Ig-like" evidence="3">
    <location>
        <begin position="24"/>
        <end position="138"/>
    </location>
</feature>
<evidence type="ECO:0000256" key="1">
    <source>
        <dbReference type="SAM" id="Phobius"/>
    </source>
</evidence>
<dbReference type="Proteomes" id="UP001153269">
    <property type="component" value="Unassembled WGS sequence"/>
</dbReference>
<accession>A0A9N7U6D6</accession>
<dbReference type="InterPro" id="IPR013106">
    <property type="entry name" value="Ig_V-set"/>
</dbReference>
<sequence length="344" mass="37651">MQQQNQLIFLILSVIFTGSCCDGWKMAVSPEVSASRGEDAVLSCSLTSSNRQYSGKIHVRWLAADSSPFLSCSLRNDSATQGLAECSFSELKHSLTGDPRRGELSLLIRRVQLTDTGQYFCTVELDGRWSLRQKTQLHVTAEPQILSLDVVETPPASGSAPRRLQCEVEGHPLPKLVWLSASGFKLEDQGRTTEAGPFRRIGEVPYLEGEELTCRAESRLGGAQRSYPTSQTLMITAVVCGLMGALLLLLLFTAGLVHCRRNRAPLDSSTVYENADVGTHLSRLQTLGVRASEPPADRDSEIQLLYSVVGSPTGHQLLSSGCPPEPVVLYSPVNVQRINREFHV</sequence>
<proteinExistence type="predicted"/>
<dbReference type="AlphaFoldDB" id="A0A9N7U6D6"/>
<keyword evidence="2" id="KW-0732">Signal</keyword>
<keyword evidence="5" id="KW-1185">Reference proteome</keyword>
<protein>
    <recommendedName>
        <fullName evidence="3">Ig-like domain-containing protein</fullName>
    </recommendedName>
</protein>
<dbReference type="InterPro" id="IPR003599">
    <property type="entry name" value="Ig_sub"/>
</dbReference>
<gene>
    <name evidence="4" type="ORF">PLEPLA_LOCUS13580</name>
</gene>
<reference evidence="4" key="1">
    <citation type="submission" date="2020-03" db="EMBL/GenBank/DDBJ databases">
        <authorList>
            <person name="Weist P."/>
        </authorList>
    </citation>
    <scope>NUCLEOTIDE SEQUENCE</scope>
</reference>
<evidence type="ECO:0000313" key="4">
    <source>
        <dbReference type="EMBL" id="CAB1425648.1"/>
    </source>
</evidence>
<dbReference type="GO" id="GO:0005886">
    <property type="term" value="C:plasma membrane"/>
    <property type="evidence" value="ECO:0007669"/>
    <property type="project" value="TreeGrafter"/>
</dbReference>
<keyword evidence="1" id="KW-0472">Membrane</keyword>
<evidence type="ECO:0000313" key="5">
    <source>
        <dbReference type="Proteomes" id="UP001153269"/>
    </source>
</evidence>
<dbReference type="Gene3D" id="2.60.40.10">
    <property type="entry name" value="Immunoglobulins"/>
    <property type="match status" value="1"/>
</dbReference>
<evidence type="ECO:0000256" key="2">
    <source>
        <dbReference type="SAM" id="SignalP"/>
    </source>
</evidence>
<dbReference type="InterPro" id="IPR007110">
    <property type="entry name" value="Ig-like_dom"/>
</dbReference>
<dbReference type="PANTHER" id="PTHR46942:SF1">
    <property type="entry name" value="SIALIC ACID-BINDING IG-LIKE LECTIN 15"/>
    <property type="match status" value="1"/>
</dbReference>
<dbReference type="InterPro" id="IPR013783">
    <property type="entry name" value="Ig-like_fold"/>
</dbReference>
<dbReference type="InterPro" id="IPR042836">
    <property type="entry name" value="SIG15"/>
</dbReference>
<evidence type="ECO:0000259" key="3">
    <source>
        <dbReference type="PROSITE" id="PS50835"/>
    </source>
</evidence>
<feature type="chain" id="PRO_5040192665" description="Ig-like domain-containing protein" evidence="2">
    <location>
        <begin position="22"/>
        <end position="344"/>
    </location>
</feature>
<keyword evidence="1" id="KW-1133">Transmembrane helix</keyword>
<feature type="domain" description="Ig-like" evidence="3">
    <location>
        <begin position="143"/>
        <end position="230"/>
    </location>
</feature>
<dbReference type="InterPro" id="IPR036179">
    <property type="entry name" value="Ig-like_dom_sf"/>
</dbReference>
<dbReference type="Pfam" id="PF07686">
    <property type="entry name" value="V-set"/>
    <property type="match status" value="1"/>
</dbReference>
<keyword evidence="1" id="KW-0812">Transmembrane</keyword>
<dbReference type="EMBL" id="CADEAL010000823">
    <property type="protein sequence ID" value="CAB1425648.1"/>
    <property type="molecule type" value="Genomic_DNA"/>
</dbReference>
<dbReference type="PANTHER" id="PTHR46942">
    <property type="entry name" value="SIALIC ACID-BINDING IG-LIKE LECTIN 15"/>
    <property type="match status" value="1"/>
</dbReference>
<dbReference type="GO" id="GO:0045124">
    <property type="term" value="P:regulation of bone resorption"/>
    <property type="evidence" value="ECO:0007669"/>
    <property type="project" value="TreeGrafter"/>
</dbReference>
<dbReference type="SUPFAM" id="SSF48726">
    <property type="entry name" value="Immunoglobulin"/>
    <property type="match status" value="2"/>
</dbReference>
<comment type="caution">
    <text evidence="4">The sequence shown here is derived from an EMBL/GenBank/DDBJ whole genome shotgun (WGS) entry which is preliminary data.</text>
</comment>
<feature type="transmembrane region" description="Helical" evidence="1">
    <location>
        <begin position="233"/>
        <end position="257"/>
    </location>
</feature>